<feature type="region of interest" description="Disordered" evidence="1">
    <location>
        <begin position="45"/>
        <end position="71"/>
    </location>
</feature>
<gene>
    <name evidence="2" type="ORF">M0R45_026540</name>
</gene>
<dbReference type="EMBL" id="JBEDUW010000005">
    <property type="protein sequence ID" value="KAK9929440.1"/>
    <property type="molecule type" value="Genomic_DNA"/>
</dbReference>
<proteinExistence type="predicted"/>
<sequence length="151" mass="17015">MAKSATGGSRKRKQYSTSVSDSEIIDAANLLVQLSGSSDTTIYYDAEEESDGKTTPPTAHDDQVSSSPLKNRVIFEEEDEDEVGFGKRNRKKRFRLISDLYKPLKTVVLVFWFVSGFRNLVPFSEFQVVALVTNGWFCRHGGNYSFFAKQP</sequence>
<comment type="caution">
    <text evidence="2">The sequence shown here is derived from an EMBL/GenBank/DDBJ whole genome shotgun (WGS) entry which is preliminary data.</text>
</comment>
<evidence type="ECO:0000313" key="3">
    <source>
        <dbReference type="Proteomes" id="UP001457282"/>
    </source>
</evidence>
<organism evidence="2 3">
    <name type="scientific">Rubus argutus</name>
    <name type="common">Southern blackberry</name>
    <dbReference type="NCBI Taxonomy" id="59490"/>
    <lineage>
        <taxon>Eukaryota</taxon>
        <taxon>Viridiplantae</taxon>
        <taxon>Streptophyta</taxon>
        <taxon>Embryophyta</taxon>
        <taxon>Tracheophyta</taxon>
        <taxon>Spermatophyta</taxon>
        <taxon>Magnoliopsida</taxon>
        <taxon>eudicotyledons</taxon>
        <taxon>Gunneridae</taxon>
        <taxon>Pentapetalae</taxon>
        <taxon>rosids</taxon>
        <taxon>fabids</taxon>
        <taxon>Rosales</taxon>
        <taxon>Rosaceae</taxon>
        <taxon>Rosoideae</taxon>
        <taxon>Rosoideae incertae sedis</taxon>
        <taxon>Rubus</taxon>
    </lineage>
</organism>
<dbReference type="Proteomes" id="UP001457282">
    <property type="component" value="Unassembled WGS sequence"/>
</dbReference>
<protein>
    <submittedName>
        <fullName evidence="2">Uncharacterized protein</fullName>
    </submittedName>
</protein>
<reference evidence="2 3" key="1">
    <citation type="journal article" date="2023" name="G3 (Bethesda)">
        <title>A chromosome-length genome assembly and annotation of blackberry (Rubus argutus, cv. 'Hillquist').</title>
        <authorList>
            <person name="Bruna T."/>
            <person name="Aryal R."/>
            <person name="Dudchenko O."/>
            <person name="Sargent D.J."/>
            <person name="Mead D."/>
            <person name="Buti M."/>
            <person name="Cavallini A."/>
            <person name="Hytonen T."/>
            <person name="Andres J."/>
            <person name="Pham M."/>
            <person name="Weisz D."/>
            <person name="Mascagni F."/>
            <person name="Usai G."/>
            <person name="Natali L."/>
            <person name="Bassil N."/>
            <person name="Fernandez G.E."/>
            <person name="Lomsadze A."/>
            <person name="Armour M."/>
            <person name="Olukolu B."/>
            <person name="Poorten T."/>
            <person name="Britton C."/>
            <person name="Davik J."/>
            <person name="Ashrafi H."/>
            <person name="Aiden E.L."/>
            <person name="Borodovsky M."/>
            <person name="Worthington M."/>
        </authorList>
    </citation>
    <scope>NUCLEOTIDE SEQUENCE [LARGE SCALE GENOMIC DNA]</scope>
    <source>
        <strain evidence="2">PI 553951</strain>
    </source>
</reference>
<evidence type="ECO:0000313" key="2">
    <source>
        <dbReference type="EMBL" id="KAK9929440.1"/>
    </source>
</evidence>
<feature type="region of interest" description="Disordered" evidence="1">
    <location>
        <begin position="1"/>
        <end position="20"/>
    </location>
</feature>
<dbReference type="PANTHER" id="PTHR35167">
    <property type="entry name" value="OS05G0216466 PROTEIN"/>
    <property type="match status" value="1"/>
</dbReference>
<dbReference type="PANTHER" id="PTHR35167:SF3">
    <property type="entry name" value="OS05G0216466 PROTEIN"/>
    <property type="match status" value="1"/>
</dbReference>
<keyword evidence="3" id="KW-1185">Reference proteome</keyword>
<evidence type="ECO:0000256" key="1">
    <source>
        <dbReference type="SAM" id="MobiDB-lite"/>
    </source>
</evidence>
<dbReference type="AlphaFoldDB" id="A0AAW1WZJ2"/>
<accession>A0AAW1WZJ2</accession>
<name>A0AAW1WZJ2_RUBAR</name>